<protein>
    <submittedName>
        <fullName evidence="1">Uncharacterized protein</fullName>
    </submittedName>
</protein>
<gene>
    <name evidence="1" type="ORF">QAD02_017973</name>
</gene>
<keyword evidence="2" id="KW-1185">Reference proteome</keyword>
<name>A0ACC2PH81_9HYME</name>
<proteinExistence type="predicted"/>
<dbReference type="Proteomes" id="UP001239111">
    <property type="component" value="Chromosome 1"/>
</dbReference>
<reference evidence="1" key="1">
    <citation type="submission" date="2023-04" db="EMBL/GenBank/DDBJ databases">
        <title>A chromosome-level genome assembly of the parasitoid wasp Eretmocerus hayati.</title>
        <authorList>
            <person name="Zhong Y."/>
            <person name="Liu S."/>
            <person name="Liu Y."/>
        </authorList>
    </citation>
    <scope>NUCLEOTIDE SEQUENCE</scope>
    <source>
        <strain evidence="1">ZJU_SS_LIU_2023</strain>
    </source>
</reference>
<organism evidence="1 2">
    <name type="scientific">Eretmocerus hayati</name>
    <dbReference type="NCBI Taxonomy" id="131215"/>
    <lineage>
        <taxon>Eukaryota</taxon>
        <taxon>Metazoa</taxon>
        <taxon>Ecdysozoa</taxon>
        <taxon>Arthropoda</taxon>
        <taxon>Hexapoda</taxon>
        <taxon>Insecta</taxon>
        <taxon>Pterygota</taxon>
        <taxon>Neoptera</taxon>
        <taxon>Endopterygota</taxon>
        <taxon>Hymenoptera</taxon>
        <taxon>Apocrita</taxon>
        <taxon>Proctotrupomorpha</taxon>
        <taxon>Chalcidoidea</taxon>
        <taxon>Aphelinidae</taxon>
        <taxon>Aphelininae</taxon>
        <taxon>Eretmocerus</taxon>
    </lineage>
</organism>
<dbReference type="EMBL" id="CM056741">
    <property type="protein sequence ID" value="KAJ8682181.1"/>
    <property type="molecule type" value="Genomic_DNA"/>
</dbReference>
<evidence type="ECO:0000313" key="2">
    <source>
        <dbReference type="Proteomes" id="UP001239111"/>
    </source>
</evidence>
<accession>A0ACC2PH81</accession>
<comment type="caution">
    <text evidence="1">The sequence shown here is derived from an EMBL/GenBank/DDBJ whole genome shotgun (WGS) entry which is preliminary data.</text>
</comment>
<sequence>METHLDQRDFICKNCGKAFKRGKDLKRHMVTHGPKKLFPCEVCEKKFSRQDSMKAHLRREHKIYQPAFTKNIFDCKVCGSRFGRKAELTKHKQIRCCYQMSTNNTSGAIKLEDKEFVLGTIRSEMEPREESLIEFEAKIEIPKEFVKLEQLQ</sequence>
<evidence type="ECO:0000313" key="1">
    <source>
        <dbReference type="EMBL" id="KAJ8682181.1"/>
    </source>
</evidence>